<accession>A0A7M5X584</accession>
<dbReference type="InterPro" id="IPR045860">
    <property type="entry name" value="Snake_toxin-like_sf"/>
</dbReference>
<evidence type="ECO:0000313" key="3">
    <source>
        <dbReference type="EnsemblMetazoa" id="CLYHEMP017628.1"/>
    </source>
</evidence>
<keyword evidence="1" id="KW-0472">Membrane</keyword>
<feature type="transmembrane region" description="Helical" evidence="1">
    <location>
        <begin position="93"/>
        <end position="112"/>
    </location>
</feature>
<name>A0A7M5X584_9CNID</name>
<protein>
    <submittedName>
        <fullName evidence="3">Uncharacterized protein</fullName>
    </submittedName>
</protein>
<dbReference type="Proteomes" id="UP000594262">
    <property type="component" value="Unplaced"/>
</dbReference>
<evidence type="ECO:0000256" key="2">
    <source>
        <dbReference type="SAM" id="SignalP"/>
    </source>
</evidence>
<reference evidence="3" key="1">
    <citation type="submission" date="2021-01" db="UniProtKB">
        <authorList>
            <consortium name="EnsemblMetazoa"/>
        </authorList>
    </citation>
    <scope>IDENTIFICATION</scope>
</reference>
<feature type="signal peptide" evidence="2">
    <location>
        <begin position="1"/>
        <end position="19"/>
    </location>
</feature>
<dbReference type="EnsemblMetazoa" id="CLYHEMT017628.1">
    <property type="protein sequence ID" value="CLYHEMP017628.1"/>
    <property type="gene ID" value="CLYHEMG017628"/>
</dbReference>
<keyword evidence="2" id="KW-0732">Signal</keyword>
<dbReference type="AlphaFoldDB" id="A0A7M5X584"/>
<keyword evidence="1" id="KW-1133">Transmembrane helix</keyword>
<dbReference type="SUPFAM" id="SSF57302">
    <property type="entry name" value="Snake toxin-like"/>
    <property type="match status" value="1"/>
</dbReference>
<organism evidence="3 4">
    <name type="scientific">Clytia hemisphaerica</name>
    <dbReference type="NCBI Taxonomy" id="252671"/>
    <lineage>
        <taxon>Eukaryota</taxon>
        <taxon>Metazoa</taxon>
        <taxon>Cnidaria</taxon>
        <taxon>Hydrozoa</taxon>
        <taxon>Hydroidolina</taxon>
        <taxon>Leptothecata</taxon>
        <taxon>Obeliida</taxon>
        <taxon>Clytiidae</taxon>
        <taxon>Clytia</taxon>
    </lineage>
</organism>
<evidence type="ECO:0000313" key="4">
    <source>
        <dbReference type="Proteomes" id="UP000594262"/>
    </source>
</evidence>
<keyword evidence="4" id="KW-1185">Reference proteome</keyword>
<sequence length="115" mass="12524">MVNLKTILLLIAITQPTEALHCNVSHSPTTRTKKCLPGITKCSVQISEYALFRKCLPKNEEHLCGKSTESGVSVCCCTDNFCNNDALAVKCSAVSMTANLLVIFVTVAFIFIKLL</sequence>
<keyword evidence="1" id="KW-0812">Transmembrane</keyword>
<evidence type="ECO:0000256" key="1">
    <source>
        <dbReference type="SAM" id="Phobius"/>
    </source>
</evidence>
<feature type="chain" id="PRO_5029623487" evidence="2">
    <location>
        <begin position="20"/>
        <end position="115"/>
    </location>
</feature>
<proteinExistence type="predicted"/>